<feature type="region of interest" description="Disordered" evidence="1">
    <location>
        <begin position="28"/>
        <end position="164"/>
    </location>
</feature>
<dbReference type="AlphaFoldDB" id="A0A2C9U0L2"/>
<proteinExistence type="predicted"/>
<feature type="region of interest" description="Disordered" evidence="1">
    <location>
        <begin position="336"/>
        <end position="358"/>
    </location>
</feature>
<feature type="compositionally biased region" description="Polar residues" evidence="1">
    <location>
        <begin position="339"/>
        <end position="348"/>
    </location>
</feature>
<protein>
    <submittedName>
        <fullName evidence="2">Uncharacterized protein</fullName>
    </submittedName>
</protein>
<dbReference type="OMA" id="NTLVMRY"/>
<name>A0A2C9U0L2_MANES</name>
<feature type="compositionally biased region" description="Basic residues" evidence="1">
    <location>
        <begin position="121"/>
        <end position="135"/>
    </location>
</feature>
<reference evidence="3" key="1">
    <citation type="journal article" date="2016" name="Nat. Biotechnol.">
        <title>Sequencing wild and cultivated cassava and related species reveals extensive interspecific hybridization and genetic diversity.</title>
        <authorList>
            <person name="Bredeson J.V."/>
            <person name="Lyons J.B."/>
            <person name="Prochnik S.E."/>
            <person name="Wu G.A."/>
            <person name="Ha C.M."/>
            <person name="Edsinger-Gonzales E."/>
            <person name="Grimwood J."/>
            <person name="Schmutz J."/>
            <person name="Rabbi I.Y."/>
            <person name="Egesi C."/>
            <person name="Nauluvula P."/>
            <person name="Lebot V."/>
            <person name="Ndunguru J."/>
            <person name="Mkamilo G."/>
            <person name="Bart R.S."/>
            <person name="Setter T.L."/>
            <person name="Gleadow R.M."/>
            <person name="Kulakow P."/>
            <person name="Ferguson M.E."/>
            <person name="Rounsley S."/>
            <person name="Rokhsar D.S."/>
        </authorList>
    </citation>
    <scope>NUCLEOTIDE SEQUENCE [LARGE SCALE GENOMIC DNA]</scope>
    <source>
        <strain evidence="3">cv. AM560-2</strain>
    </source>
</reference>
<organism evidence="2 3">
    <name type="scientific">Manihot esculenta</name>
    <name type="common">Cassava</name>
    <name type="synonym">Jatropha manihot</name>
    <dbReference type="NCBI Taxonomy" id="3983"/>
    <lineage>
        <taxon>Eukaryota</taxon>
        <taxon>Viridiplantae</taxon>
        <taxon>Streptophyta</taxon>
        <taxon>Embryophyta</taxon>
        <taxon>Tracheophyta</taxon>
        <taxon>Spermatophyta</taxon>
        <taxon>Magnoliopsida</taxon>
        <taxon>eudicotyledons</taxon>
        <taxon>Gunneridae</taxon>
        <taxon>Pentapetalae</taxon>
        <taxon>rosids</taxon>
        <taxon>fabids</taxon>
        <taxon>Malpighiales</taxon>
        <taxon>Euphorbiaceae</taxon>
        <taxon>Crotonoideae</taxon>
        <taxon>Manihoteae</taxon>
        <taxon>Manihot</taxon>
    </lineage>
</organism>
<dbReference type="Gramene" id="Manes.18G047300.5.v8.1">
    <property type="protein sequence ID" value="Manes.18G047300.5.v8.1.CDS.1"/>
    <property type="gene ID" value="Manes.18G047300.v8.1"/>
</dbReference>
<dbReference type="EMBL" id="CM004404">
    <property type="protein sequence ID" value="OAY23044.1"/>
    <property type="molecule type" value="Genomic_DNA"/>
</dbReference>
<comment type="caution">
    <text evidence="2">The sequence shown here is derived from an EMBL/GenBank/DDBJ whole genome shotgun (WGS) entry which is preliminary data.</text>
</comment>
<evidence type="ECO:0000256" key="1">
    <source>
        <dbReference type="SAM" id="MobiDB-lite"/>
    </source>
</evidence>
<sequence>MEDKTRPSNTPSNYVTLQQLQERWIKEQQRKLEKKEEEQSHTENLELQNEEKDPNPQVHPLKDAQENRRNSKRYNRHRNRNLTDTGFGGCPKENHLVSAVVEGHEGESTAKATKSNDLGDKKKKKWNKKLQKKGREKQEGAEEEEKEKTIKDREARSQGEYQEKVVREPRAQLVKSEENTLVMRYEKRRDARLDYRQKNTSVVEKSGGIVKNVVEVENAVEENQETPKIERKLEDLSIKNESKKEKEKTIKDREARSQGEYQEKVVREPRAQHVKSEENTLVMRYEKRRDARLDYRRKNTSVVETSGGIVKNVVEVENAVEENQETPKIERKLEDLSIKNESNSSETQNRVVNRRNNEHRGYTRIDNWTANRRYFGYRGYNGGVNRRNGQHGGSYGRFNHYAEQKGRSGGMVWVKKEEVADAGEGSEIKASATQ</sequence>
<feature type="compositionally biased region" description="Basic and acidic residues" evidence="1">
    <location>
        <begin position="28"/>
        <end position="69"/>
    </location>
</feature>
<feature type="compositionally biased region" description="Basic and acidic residues" evidence="1">
    <location>
        <begin position="136"/>
        <end position="164"/>
    </location>
</feature>
<dbReference type="STRING" id="3983.A0A2C9U0L2"/>
<accession>A0A2C9U0L2</accession>
<evidence type="ECO:0000313" key="3">
    <source>
        <dbReference type="Proteomes" id="UP000091857"/>
    </source>
</evidence>
<dbReference type="Proteomes" id="UP000091857">
    <property type="component" value="Chromosome 18"/>
</dbReference>
<feature type="compositionally biased region" description="Basic residues" evidence="1">
    <location>
        <begin position="70"/>
        <end position="80"/>
    </location>
</feature>
<keyword evidence="3" id="KW-1185">Reference proteome</keyword>
<evidence type="ECO:0000313" key="2">
    <source>
        <dbReference type="EMBL" id="OAY23044.1"/>
    </source>
</evidence>
<feature type="region of interest" description="Disordered" evidence="1">
    <location>
        <begin position="241"/>
        <end position="275"/>
    </location>
</feature>
<dbReference type="Gramene" id="Manes.18G047300.4.v8.1">
    <property type="protein sequence ID" value="Manes.18G047300.4.v8.1.CDS.1"/>
    <property type="gene ID" value="Manes.18G047300.v8.1"/>
</dbReference>
<dbReference type="OrthoDB" id="852268at2759"/>
<gene>
    <name evidence="2" type="ORF">MANES_18G047300v8</name>
</gene>